<sequence>MEASEKILEVVEQASLGAEILETKLKVIEVAVKVLEAIGYGTVILPTAKRLHMACTLRLSSPYEDAVTGGRDRP</sequence>
<comment type="caution">
    <text evidence="1">The sequence shown here is derived from an EMBL/GenBank/DDBJ whole genome shotgun (WGS) entry which is preliminary data.</text>
</comment>
<proteinExistence type="predicted"/>
<name>A0AAP0X839_LIQFO</name>
<evidence type="ECO:0000313" key="2">
    <source>
        <dbReference type="Proteomes" id="UP001415857"/>
    </source>
</evidence>
<organism evidence="1 2">
    <name type="scientific">Liquidambar formosana</name>
    <name type="common">Formosan gum</name>
    <dbReference type="NCBI Taxonomy" id="63359"/>
    <lineage>
        <taxon>Eukaryota</taxon>
        <taxon>Viridiplantae</taxon>
        <taxon>Streptophyta</taxon>
        <taxon>Embryophyta</taxon>
        <taxon>Tracheophyta</taxon>
        <taxon>Spermatophyta</taxon>
        <taxon>Magnoliopsida</taxon>
        <taxon>eudicotyledons</taxon>
        <taxon>Gunneridae</taxon>
        <taxon>Pentapetalae</taxon>
        <taxon>Saxifragales</taxon>
        <taxon>Altingiaceae</taxon>
        <taxon>Liquidambar</taxon>
    </lineage>
</organism>
<protein>
    <submittedName>
        <fullName evidence="1">Uncharacterized protein</fullName>
    </submittedName>
</protein>
<gene>
    <name evidence="1" type="ORF">L1049_008166</name>
</gene>
<dbReference type="Proteomes" id="UP001415857">
    <property type="component" value="Unassembled WGS sequence"/>
</dbReference>
<dbReference type="EMBL" id="JBBPBK010000002">
    <property type="protein sequence ID" value="KAK9290003.1"/>
    <property type="molecule type" value="Genomic_DNA"/>
</dbReference>
<evidence type="ECO:0000313" key="1">
    <source>
        <dbReference type="EMBL" id="KAK9290003.1"/>
    </source>
</evidence>
<dbReference type="AlphaFoldDB" id="A0AAP0X839"/>
<reference evidence="1 2" key="1">
    <citation type="journal article" date="2024" name="Plant J.">
        <title>Genome sequences and population genomics reveal climatic adaptation and genomic divergence between two closely related sweetgum species.</title>
        <authorList>
            <person name="Xu W.Q."/>
            <person name="Ren C.Q."/>
            <person name="Zhang X.Y."/>
            <person name="Comes H.P."/>
            <person name="Liu X.H."/>
            <person name="Li Y.G."/>
            <person name="Kettle C.J."/>
            <person name="Jalonen R."/>
            <person name="Gaisberger H."/>
            <person name="Ma Y.Z."/>
            <person name="Qiu Y.X."/>
        </authorList>
    </citation>
    <scope>NUCLEOTIDE SEQUENCE [LARGE SCALE GENOMIC DNA]</scope>
    <source>
        <strain evidence="1">Hangzhou</strain>
    </source>
</reference>
<keyword evidence="2" id="KW-1185">Reference proteome</keyword>
<accession>A0AAP0X839</accession>